<feature type="non-terminal residue" evidence="3">
    <location>
        <position position="206"/>
    </location>
</feature>
<dbReference type="GO" id="GO:0008541">
    <property type="term" value="C:proteasome regulatory particle, lid subcomplex"/>
    <property type="evidence" value="ECO:0007669"/>
    <property type="project" value="TreeGrafter"/>
</dbReference>
<proteinExistence type="predicted"/>
<feature type="domain" description="PSD13 N-terminal" evidence="2">
    <location>
        <begin position="23"/>
        <end position="206"/>
    </location>
</feature>
<dbReference type="GO" id="GO:0005829">
    <property type="term" value="C:cytosol"/>
    <property type="evidence" value="ECO:0007669"/>
    <property type="project" value="TreeGrafter"/>
</dbReference>
<dbReference type="AlphaFoldDB" id="A0A1B6G4R9"/>
<organism evidence="3">
    <name type="scientific">Cuerna arida</name>
    <dbReference type="NCBI Taxonomy" id="1464854"/>
    <lineage>
        <taxon>Eukaryota</taxon>
        <taxon>Metazoa</taxon>
        <taxon>Ecdysozoa</taxon>
        <taxon>Arthropoda</taxon>
        <taxon>Hexapoda</taxon>
        <taxon>Insecta</taxon>
        <taxon>Pterygota</taxon>
        <taxon>Neoptera</taxon>
        <taxon>Paraneoptera</taxon>
        <taxon>Hemiptera</taxon>
        <taxon>Auchenorrhyncha</taxon>
        <taxon>Membracoidea</taxon>
        <taxon>Cicadellidae</taxon>
        <taxon>Cicadellinae</taxon>
        <taxon>Proconiini</taxon>
        <taxon>Cuerna</taxon>
    </lineage>
</organism>
<protein>
    <recommendedName>
        <fullName evidence="2">PSD13 N-terminal domain-containing protein</fullName>
    </recommendedName>
</protein>
<dbReference type="GO" id="GO:0006511">
    <property type="term" value="P:ubiquitin-dependent protein catabolic process"/>
    <property type="evidence" value="ECO:0007669"/>
    <property type="project" value="TreeGrafter"/>
</dbReference>
<dbReference type="GO" id="GO:0005198">
    <property type="term" value="F:structural molecule activity"/>
    <property type="evidence" value="ECO:0007669"/>
    <property type="project" value="TreeGrafter"/>
</dbReference>
<dbReference type="GO" id="GO:0005634">
    <property type="term" value="C:nucleus"/>
    <property type="evidence" value="ECO:0007669"/>
    <property type="project" value="TreeGrafter"/>
</dbReference>
<dbReference type="InterPro" id="IPR054179">
    <property type="entry name" value="PSD13_N"/>
</dbReference>
<evidence type="ECO:0000256" key="1">
    <source>
        <dbReference type="ARBA" id="ARBA00022942"/>
    </source>
</evidence>
<keyword evidence="1" id="KW-0647">Proteasome</keyword>
<evidence type="ECO:0000313" key="3">
    <source>
        <dbReference type="EMBL" id="JAS57434.1"/>
    </source>
</evidence>
<sequence>MSKVSEYLNRKKSESGSDLVSEWVVIEELYNKRLYHQLTQHLIQFVQLPQLQSDRQLVELYEQFISHLENKINPLSLVEIVAFVVKQIEDEDETLKFLENVQNKVKVNSDAQNLCKVLVAQIHLASMKDLKKVKKLIEEIEETLDEADGVTKVHGCFYVLASSYYRLTFNHADYYRTALRYLGCIDLNTLSAEEQHKKAFFLCLAA</sequence>
<name>A0A1B6G4R9_9HEMI</name>
<dbReference type="PANTHER" id="PTHR10539:SF0">
    <property type="entry name" value="26S PROTEASOME NON-ATPASE REGULATORY SUBUNIT 13"/>
    <property type="match status" value="1"/>
</dbReference>
<accession>A0A1B6G4R9</accession>
<dbReference type="InterPro" id="IPR035298">
    <property type="entry name" value="PSMD13"/>
</dbReference>
<reference evidence="3" key="1">
    <citation type="submission" date="2015-11" db="EMBL/GenBank/DDBJ databases">
        <title>De novo transcriptome assembly of four potential Pierce s Disease insect vectors from Arizona vineyards.</title>
        <authorList>
            <person name="Tassone E.E."/>
        </authorList>
    </citation>
    <scope>NUCLEOTIDE SEQUENCE</scope>
</reference>
<dbReference type="EMBL" id="GECZ01012335">
    <property type="protein sequence ID" value="JAS57434.1"/>
    <property type="molecule type" value="Transcribed_RNA"/>
</dbReference>
<evidence type="ECO:0000259" key="2">
    <source>
        <dbReference type="Pfam" id="PF22037"/>
    </source>
</evidence>
<dbReference type="PANTHER" id="PTHR10539">
    <property type="entry name" value="26S PROTEASOME NON-ATPASE REGULATORY SUBUNIT 13"/>
    <property type="match status" value="1"/>
</dbReference>
<gene>
    <name evidence="3" type="ORF">g.44457</name>
</gene>
<dbReference type="Pfam" id="PF22037">
    <property type="entry name" value="PSD13_N"/>
    <property type="match status" value="1"/>
</dbReference>